<evidence type="ECO:0000256" key="1">
    <source>
        <dbReference type="SAM" id="MobiDB-lite"/>
    </source>
</evidence>
<dbReference type="Gene3D" id="1.10.418.20">
    <property type="match status" value="1"/>
</dbReference>
<dbReference type="Proteomes" id="UP001362999">
    <property type="component" value="Unassembled WGS sequence"/>
</dbReference>
<dbReference type="EMBL" id="JAWWNJ010000035">
    <property type="protein sequence ID" value="KAK7024076.1"/>
    <property type="molecule type" value="Genomic_DNA"/>
</dbReference>
<evidence type="ECO:0000313" key="4">
    <source>
        <dbReference type="Proteomes" id="UP001362999"/>
    </source>
</evidence>
<evidence type="ECO:0000259" key="2">
    <source>
        <dbReference type="Pfam" id="PF17800"/>
    </source>
</evidence>
<gene>
    <name evidence="3" type="ORF">R3P38DRAFT_3194803</name>
</gene>
<sequence>MTAYLWTLSLTPGEVVVPVSSRPFKITAATLKSIISRERSVVTMSLENNSRSGAVLCSLIPGCIERCLLDFPVSRDACYAFEVKGKNNVCLSGHYCDSDTINSSAPAEALLEVGSASLSYRRPPTLDLPSHVPAAQESTSATFDRFPEASSSRNTEDVPSTHTSLWHNSLSDDDKLLLMKAVADRTCMQLSTNDQQLVHNGFCISLEDMLRLADPQDWVPDSIVDMWSRLLQEQVQDWGIQLVKEWLQRLFLSVRSAIDWQDWRIDASPRNQPYQHRFNECGVYTCFVMHSLCYQDSTDIFDLRQIITPQTMLQFRYILFHQMTKLVKKVE</sequence>
<dbReference type="InterPro" id="IPR041232">
    <property type="entry name" value="NPL"/>
</dbReference>
<dbReference type="Gene3D" id="2.60.120.340">
    <property type="entry name" value="Nucleoplasmin core domain"/>
    <property type="match status" value="1"/>
</dbReference>
<comment type="caution">
    <text evidence="3">The sequence shown here is derived from an EMBL/GenBank/DDBJ whole genome shotgun (WGS) entry which is preliminary data.</text>
</comment>
<evidence type="ECO:0000313" key="3">
    <source>
        <dbReference type="EMBL" id="KAK7024076.1"/>
    </source>
</evidence>
<reference evidence="3 4" key="1">
    <citation type="journal article" date="2024" name="J Genomics">
        <title>Draft genome sequencing and assembly of Favolaschia claudopus CIRM-BRFM 2984 isolated from oak limbs.</title>
        <authorList>
            <person name="Navarro D."/>
            <person name="Drula E."/>
            <person name="Chaduli D."/>
            <person name="Cazenave R."/>
            <person name="Ahrendt S."/>
            <person name="Wang J."/>
            <person name="Lipzen A."/>
            <person name="Daum C."/>
            <person name="Barry K."/>
            <person name="Grigoriev I.V."/>
            <person name="Favel A."/>
            <person name="Rosso M.N."/>
            <person name="Martin F."/>
        </authorList>
    </citation>
    <scope>NUCLEOTIDE SEQUENCE [LARGE SCALE GENOMIC DNA]</scope>
    <source>
        <strain evidence="3 4">CIRM-BRFM 2984</strain>
    </source>
</reference>
<accession>A0AAW0BDD1</accession>
<dbReference type="SUPFAM" id="SSF54001">
    <property type="entry name" value="Cysteine proteinases"/>
    <property type="match status" value="1"/>
</dbReference>
<feature type="compositionally biased region" description="Polar residues" evidence="1">
    <location>
        <begin position="149"/>
        <end position="163"/>
    </location>
</feature>
<feature type="domain" description="Nucleoplasmin-like" evidence="2">
    <location>
        <begin position="5"/>
        <end position="95"/>
    </location>
</feature>
<organism evidence="3 4">
    <name type="scientific">Favolaschia claudopus</name>
    <dbReference type="NCBI Taxonomy" id="2862362"/>
    <lineage>
        <taxon>Eukaryota</taxon>
        <taxon>Fungi</taxon>
        <taxon>Dikarya</taxon>
        <taxon>Basidiomycota</taxon>
        <taxon>Agaricomycotina</taxon>
        <taxon>Agaricomycetes</taxon>
        <taxon>Agaricomycetidae</taxon>
        <taxon>Agaricales</taxon>
        <taxon>Marasmiineae</taxon>
        <taxon>Mycenaceae</taxon>
        <taxon>Favolaschia</taxon>
    </lineage>
</organism>
<keyword evidence="4" id="KW-1185">Reference proteome</keyword>
<dbReference type="InterPro" id="IPR038765">
    <property type="entry name" value="Papain-like_cys_pep_sf"/>
</dbReference>
<proteinExistence type="predicted"/>
<dbReference type="AlphaFoldDB" id="A0AAW0BDD1"/>
<feature type="region of interest" description="Disordered" evidence="1">
    <location>
        <begin position="130"/>
        <end position="163"/>
    </location>
</feature>
<protein>
    <recommendedName>
        <fullName evidence="2">Nucleoplasmin-like domain-containing protein</fullName>
    </recommendedName>
</protein>
<dbReference type="Pfam" id="PF17800">
    <property type="entry name" value="NPL"/>
    <property type="match status" value="1"/>
</dbReference>
<name>A0AAW0BDD1_9AGAR</name>